<comment type="caution">
    <text evidence="3">The sequence shown here is derived from an EMBL/GenBank/DDBJ whole genome shotgun (WGS) entry which is preliminary data.</text>
</comment>
<dbReference type="Proteomes" id="UP000503640">
    <property type="component" value="Unassembled WGS sequence"/>
</dbReference>
<keyword evidence="4" id="KW-1185">Reference proteome</keyword>
<dbReference type="EMBL" id="BJTG01000004">
    <property type="protein sequence ID" value="GEJ57384.1"/>
    <property type="molecule type" value="Genomic_DNA"/>
</dbReference>
<dbReference type="AlphaFoldDB" id="A0A7I9VLV5"/>
<evidence type="ECO:0000313" key="4">
    <source>
        <dbReference type="Proteomes" id="UP000503640"/>
    </source>
</evidence>
<dbReference type="Gene3D" id="1.10.287.950">
    <property type="entry name" value="Methyl-accepting chemotaxis protein"/>
    <property type="match status" value="1"/>
</dbReference>
<evidence type="ECO:0000313" key="3">
    <source>
        <dbReference type="EMBL" id="GEJ57384.1"/>
    </source>
</evidence>
<evidence type="ECO:0000259" key="2">
    <source>
        <dbReference type="Pfam" id="PF02470"/>
    </source>
</evidence>
<accession>A0A7I9VLV5</accession>
<organism evidence="3 4">
    <name type="scientific">Anaeromyxobacter diazotrophicus</name>
    <dbReference type="NCBI Taxonomy" id="2590199"/>
    <lineage>
        <taxon>Bacteria</taxon>
        <taxon>Pseudomonadati</taxon>
        <taxon>Myxococcota</taxon>
        <taxon>Myxococcia</taxon>
        <taxon>Myxococcales</taxon>
        <taxon>Cystobacterineae</taxon>
        <taxon>Anaeromyxobacteraceae</taxon>
        <taxon>Anaeromyxobacter</taxon>
    </lineage>
</organism>
<sequence>MTRPLLNKAFAVGLLVAVCGVAFLVAFTFFRKGGYSDKDTYRVFAFYEDATGLTWKSRVQIAGIQVGEVERITLDQSRARLDIRIRKDIDVHADACLTKRFPSTLLPDALLDLVPGTPRTPSLRELPEDQREIRCALESTSVAKLLDSMAKIATDVQSVTRELNQMVAGSQGSIRNIIANLEKASASLDDSLAQGHDKIAAILDNAESFTGTLADVAQADQQRYRDIAKNIDQASKRLDGILASVQQMVGSGDESGDLRKTVADARESLQHLNNSLKQVEKVATNIGEGKGVAGKLLNDERLGEKLGGTIEQVSDYVDKLAKLQIKVDLRSEWLLTQSGAKTYAGFALVPRPDKYYLFQVVSDPRGVNTQTVETVVSQTPAGTASTQTTRTLNQQTVSFTLEFVKRFGPAAFRIGLIESSGGAGADLYLLDDRLKLSVEVYQFARPDRPTFPRAKLWADYTFFKYLYATVGSDDFLNAWRAGRYPGGPKFAIGQDVFFGGGIMFTDDDLKTLFGVAGSSLSSAGTSAK</sequence>
<dbReference type="Pfam" id="PF02470">
    <property type="entry name" value="MlaD"/>
    <property type="match status" value="1"/>
</dbReference>
<keyword evidence="1" id="KW-0472">Membrane</keyword>
<reference evidence="4" key="1">
    <citation type="journal article" date="2020" name="Appl. Environ. Microbiol.">
        <title>Diazotrophic Anaeromyxobacter Isolates from Soils.</title>
        <authorList>
            <person name="Masuda Y."/>
            <person name="Yamanaka H."/>
            <person name="Xu Z.X."/>
            <person name="Shiratori Y."/>
            <person name="Aono T."/>
            <person name="Amachi S."/>
            <person name="Senoo K."/>
            <person name="Itoh H."/>
        </authorList>
    </citation>
    <scope>NUCLEOTIDE SEQUENCE [LARGE SCALE GENOMIC DNA]</scope>
    <source>
        <strain evidence="4">R267</strain>
    </source>
</reference>
<gene>
    <name evidence="3" type="ORF">AMYX_21250</name>
</gene>
<feature type="domain" description="Mce/MlaD" evidence="2">
    <location>
        <begin position="40"/>
        <end position="116"/>
    </location>
</feature>
<proteinExistence type="predicted"/>
<dbReference type="RefSeq" id="WP_176064840.1">
    <property type="nucleotide sequence ID" value="NZ_BJTG01000004.1"/>
</dbReference>
<keyword evidence="1" id="KW-1133">Transmembrane helix</keyword>
<protein>
    <recommendedName>
        <fullName evidence="2">Mce/MlaD domain-containing protein</fullName>
    </recommendedName>
</protein>
<dbReference type="SUPFAM" id="SSF58104">
    <property type="entry name" value="Methyl-accepting chemotaxis protein (MCP) signaling domain"/>
    <property type="match status" value="1"/>
</dbReference>
<keyword evidence="1" id="KW-0812">Transmembrane</keyword>
<evidence type="ECO:0000256" key="1">
    <source>
        <dbReference type="SAM" id="Phobius"/>
    </source>
</evidence>
<name>A0A7I9VLV5_9BACT</name>
<dbReference type="InterPro" id="IPR003399">
    <property type="entry name" value="Mce/MlaD"/>
</dbReference>
<dbReference type="InterPro" id="IPR052336">
    <property type="entry name" value="MlaD_Phospholipid_Transporter"/>
</dbReference>
<dbReference type="PANTHER" id="PTHR33371">
    <property type="entry name" value="INTERMEMBRANE PHOSPHOLIPID TRANSPORT SYSTEM BINDING PROTEIN MLAD-RELATED"/>
    <property type="match status" value="1"/>
</dbReference>
<feature type="transmembrane region" description="Helical" evidence="1">
    <location>
        <begin position="9"/>
        <end position="30"/>
    </location>
</feature>
<dbReference type="PANTHER" id="PTHR33371:SF4">
    <property type="entry name" value="INTERMEMBRANE PHOSPHOLIPID TRANSPORT SYSTEM BINDING PROTEIN MLAD"/>
    <property type="match status" value="1"/>
</dbReference>